<gene>
    <name evidence="3" type="ORF">C8N29_103245</name>
</gene>
<dbReference type="AlphaFoldDB" id="A0A2T5J221"/>
<accession>A0A2T5J221</accession>
<dbReference type="SUPFAM" id="SSF54523">
    <property type="entry name" value="Pili subunits"/>
    <property type="match status" value="1"/>
</dbReference>
<dbReference type="NCBIfam" id="TIGR02532">
    <property type="entry name" value="IV_pilin_GFxxxE"/>
    <property type="match status" value="1"/>
</dbReference>
<dbReference type="OrthoDB" id="9790526at2"/>
<keyword evidence="1" id="KW-0488">Methylation</keyword>
<dbReference type="Pfam" id="PF07963">
    <property type="entry name" value="N_methyl"/>
    <property type="match status" value="1"/>
</dbReference>
<proteinExistence type="predicted"/>
<keyword evidence="2" id="KW-0175">Coiled coil</keyword>
<name>A0A2T5J221_9GAMM</name>
<protein>
    <submittedName>
        <fullName evidence="3">General secretion pathway protein G</fullName>
    </submittedName>
</protein>
<dbReference type="Gene3D" id="3.30.700.10">
    <property type="entry name" value="Glycoprotein, Type 4 Pilin"/>
    <property type="match status" value="1"/>
</dbReference>
<evidence type="ECO:0000313" key="4">
    <source>
        <dbReference type="Proteomes" id="UP000244223"/>
    </source>
</evidence>
<evidence type="ECO:0000256" key="2">
    <source>
        <dbReference type="SAM" id="Coils"/>
    </source>
</evidence>
<dbReference type="EMBL" id="QAON01000003">
    <property type="protein sequence ID" value="PTQ90490.1"/>
    <property type="molecule type" value="Genomic_DNA"/>
</dbReference>
<dbReference type="GO" id="GO:0015628">
    <property type="term" value="P:protein secretion by the type II secretion system"/>
    <property type="evidence" value="ECO:0007669"/>
    <property type="project" value="InterPro"/>
</dbReference>
<evidence type="ECO:0000256" key="1">
    <source>
        <dbReference type="ARBA" id="ARBA00022481"/>
    </source>
</evidence>
<dbReference type="PROSITE" id="PS00409">
    <property type="entry name" value="PROKAR_NTER_METHYL"/>
    <property type="match status" value="1"/>
</dbReference>
<dbReference type="InterPro" id="IPR012902">
    <property type="entry name" value="N_methyl_site"/>
</dbReference>
<dbReference type="InterPro" id="IPR045584">
    <property type="entry name" value="Pilin-like"/>
</dbReference>
<evidence type="ECO:0000313" key="3">
    <source>
        <dbReference type="EMBL" id="PTQ90490.1"/>
    </source>
</evidence>
<dbReference type="InterPro" id="IPR000983">
    <property type="entry name" value="Bac_GSPG_pilin"/>
</dbReference>
<sequence>MYLRGFTLIEMLVTLSLIAILASVVLPIAQLNNQRQQEQELKLALREIRSAIDAYKQAADQGRVYRSADTTGYPPNLAVLVDGVADLKDPRGRKLFFLRRIPRDPLNKDTHLAAESTWGKRTYRSEANAPAEGDDVYDVYSLSPKTGLNGLAYKEW</sequence>
<dbReference type="Proteomes" id="UP000244223">
    <property type="component" value="Unassembled WGS sequence"/>
</dbReference>
<feature type="coiled-coil region" evidence="2">
    <location>
        <begin position="28"/>
        <end position="58"/>
    </location>
</feature>
<comment type="caution">
    <text evidence="3">The sequence shown here is derived from an EMBL/GenBank/DDBJ whole genome shotgun (WGS) entry which is preliminary data.</text>
</comment>
<organism evidence="3 4">
    <name type="scientific">Agitococcus lubricus</name>
    <dbReference type="NCBI Taxonomy" id="1077255"/>
    <lineage>
        <taxon>Bacteria</taxon>
        <taxon>Pseudomonadati</taxon>
        <taxon>Pseudomonadota</taxon>
        <taxon>Gammaproteobacteria</taxon>
        <taxon>Moraxellales</taxon>
        <taxon>Moraxellaceae</taxon>
        <taxon>Agitococcus</taxon>
    </lineage>
</organism>
<dbReference type="RefSeq" id="WP_107864927.1">
    <property type="nucleotide sequence ID" value="NZ_QAON01000003.1"/>
</dbReference>
<keyword evidence="4" id="KW-1185">Reference proteome</keyword>
<reference evidence="3 4" key="1">
    <citation type="submission" date="2018-04" db="EMBL/GenBank/DDBJ databases">
        <title>Genomic Encyclopedia of Archaeal and Bacterial Type Strains, Phase II (KMG-II): from individual species to whole genera.</title>
        <authorList>
            <person name="Goeker M."/>
        </authorList>
    </citation>
    <scope>NUCLEOTIDE SEQUENCE [LARGE SCALE GENOMIC DNA]</scope>
    <source>
        <strain evidence="3 4">DSM 5822</strain>
    </source>
</reference>
<dbReference type="PRINTS" id="PR00813">
    <property type="entry name" value="BCTERIALGSPG"/>
</dbReference>
<dbReference type="GO" id="GO:0015627">
    <property type="term" value="C:type II protein secretion system complex"/>
    <property type="evidence" value="ECO:0007669"/>
    <property type="project" value="InterPro"/>
</dbReference>